<accession>A0A235BP38</accession>
<gene>
    <name evidence="1" type="ORF">CH333_08440</name>
</gene>
<evidence type="ECO:0000313" key="2">
    <source>
        <dbReference type="Proteomes" id="UP000215215"/>
    </source>
</evidence>
<protein>
    <recommendedName>
        <fullName evidence="3">DUF763 domain-containing protein</fullName>
    </recommendedName>
</protein>
<proteinExistence type="predicted"/>
<dbReference type="AlphaFoldDB" id="A0A235BP38"/>
<dbReference type="EMBL" id="NOZQ01000194">
    <property type="protein sequence ID" value="OYD14273.1"/>
    <property type="molecule type" value="Genomic_DNA"/>
</dbReference>
<evidence type="ECO:0000313" key="1">
    <source>
        <dbReference type="EMBL" id="OYD14273.1"/>
    </source>
</evidence>
<dbReference type="PANTHER" id="PTHR38597">
    <property type="entry name" value="BLL3834 PROTEIN"/>
    <property type="match status" value="1"/>
</dbReference>
<sequence length="351" mass="39394">MKTGSVNLPLHYGKAPPWLFKKMKRLARCITVCIVEEEGAGRFLQKLSSPLWFQSLGCILGFDWHSSGLTTVVCAALKEGIEGTENELGIFIAGGKGKKSRRTPTEIEEKAGAIDTVVEPLVYASRMSAKVDSAAVQDGYQIYQHTFFFTKKGEWAVVQQGMNLKNRYARRYHWLSGDIDFVCEPHSGISSQRLEDTVLNMVSGKSSDARAKATEISKEKPDRITRQLLTLPRRHSILSADINPKRLYKIFISTYERSPENFEELIGIRGVGPKTIRALALLSELLYGTPLDFTDPARFSYAHGGKDGHPYPVDRRGYENTISIIERAIKSAKLGRRDELEALKRLQRIMG</sequence>
<dbReference type="PANTHER" id="PTHR38597:SF1">
    <property type="entry name" value="BLL3834 PROTEIN"/>
    <property type="match status" value="1"/>
</dbReference>
<name>A0A235BP38_UNCW3</name>
<dbReference type="InterPro" id="IPR008482">
    <property type="entry name" value="DUF763"/>
</dbReference>
<dbReference type="Proteomes" id="UP000215215">
    <property type="component" value="Unassembled WGS sequence"/>
</dbReference>
<dbReference type="Pfam" id="PF05559">
    <property type="entry name" value="DUF763"/>
    <property type="match status" value="1"/>
</dbReference>
<comment type="caution">
    <text evidence="1">The sequence shown here is derived from an EMBL/GenBank/DDBJ whole genome shotgun (WGS) entry which is preliminary data.</text>
</comment>
<organism evidence="1 2">
    <name type="scientific">candidate division WOR-3 bacterium JGI_Cruoil_03_44_89</name>
    <dbReference type="NCBI Taxonomy" id="1973748"/>
    <lineage>
        <taxon>Bacteria</taxon>
        <taxon>Bacteria division WOR-3</taxon>
    </lineage>
</organism>
<reference evidence="1 2" key="1">
    <citation type="submission" date="2017-07" db="EMBL/GenBank/DDBJ databases">
        <title>Recovery of genomes from metagenomes via a dereplication, aggregation, and scoring strategy.</title>
        <authorList>
            <person name="Sieber C.M."/>
            <person name="Probst A.J."/>
            <person name="Sharrar A."/>
            <person name="Thomas B.C."/>
            <person name="Hess M."/>
            <person name="Tringe S.G."/>
            <person name="Banfield J.F."/>
        </authorList>
    </citation>
    <scope>NUCLEOTIDE SEQUENCE [LARGE SCALE GENOMIC DNA]</scope>
    <source>
        <strain evidence="1">JGI_Cruoil_03_44_89</strain>
    </source>
</reference>
<evidence type="ECO:0008006" key="3">
    <source>
        <dbReference type="Google" id="ProtNLM"/>
    </source>
</evidence>